<evidence type="ECO:0000313" key="1">
    <source>
        <dbReference type="EMBL" id="MDQ0116627.1"/>
    </source>
</evidence>
<dbReference type="Proteomes" id="UP001229346">
    <property type="component" value="Unassembled WGS sequence"/>
</dbReference>
<protein>
    <submittedName>
        <fullName evidence="1">Uncharacterized protein</fullName>
    </submittedName>
</protein>
<accession>A0ABT9UAE9</accession>
<organism evidence="1 2">
    <name type="scientific">Paenibacillus harenae</name>
    <dbReference type="NCBI Taxonomy" id="306543"/>
    <lineage>
        <taxon>Bacteria</taxon>
        <taxon>Bacillati</taxon>
        <taxon>Bacillota</taxon>
        <taxon>Bacilli</taxon>
        <taxon>Bacillales</taxon>
        <taxon>Paenibacillaceae</taxon>
        <taxon>Paenibacillus</taxon>
    </lineage>
</organism>
<keyword evidence="2" id="KW-1185">Reference proteome</keyword>
<dbReference type="EMBL" id="JAUSSU010000022">
    <property type="protein sequence ID" value="MDQ0116627.1"/>
    <property type="molecule type" value="Genomic_DNA"/>
</dbReference>
<proteinExistence type="predicted"/>
<evidence type="ECO:0000313" key="2">
    <source>
        <dbReference type="Proteomes" id="UP001229346"/>
    </source>
</evidence>
<comment type="caution">
    <text evidence="1">The sequence shown here is derived from an EMBL/GenBank/DDBJ whole genome shotgun (WGS) entry which is preliminary data.</text>
</comment>
<name>A0ABT9UAE9_PAEHA</name>
<reference evidence="1 2" key="1">
    <citation type="submission" date="2023-07" db="EMBL/GenBank/DDBJ databases">
        <title>Sorghum-associated microbial communities from plants grown in Nebraska, USA.</title>
        <authorList>
            <person name="Schachtman D."/>
        </authorList>
    </citation>
    <scope>NUCLEOTIDE SEQUENCE [LARGE SCALE GENOMIC DNA]</scope>
    <source>
        <strain evidence="1 2">CC482</strain>
    </source>
</reference>
<gene>
    <name evidence="1" type="ORF">J2T15_006109</name>
</gene>
<sequence>MTSSENKAAYVNLLRRKEKNKSNRTILHKTTKEIRQVKDDPLRPTYIQIVASIEIDPNDWGGVAFYIPDKNIISRYPEIKAQSKPRTT</sequence>